<comment type="caution">
    <text evidence="4">The sequence shown here is derived from an EMBL/GenBank/DDBJ whole genome shotgun (WGS) entry which is preliminary data.</text>
</comment>
<keyword evidence="5" id="KW-1185">Reference proteome</keyword>
<dbReference type="Pfam" id="PF21537">
    <property type="entry name" value="DUF1980_C"/>
    <property type="match status" value="1"/>
</dbReference>
<keyword evidence="1" id="KW-0472">Membrane</keyword>
<dbReference type="OrthoDB" id="9770408at2"/>
<dbReference type="PANTHER" id="PTHR40047">
    <property type="entry name" value="UPF0703 PROTEIN YCGQ"/>
    <property type="match status" value="1"/>
</dbReference>
<feature type="domain" description="DUF1980" evidence="3">
    <location>
        <begin position="139"/>
        <end position="276"/>
    </location>
</feature>
<feature type="transmembrane region" description="Helical" evidence="1">
    <location>
        <begin position="35"/>
        <end position="54"/>
    </location>
</feature>
<sequence>MFRCWILLGLSFLFLHLHASGNISKYINLKYSSFSFLAIFVLFFFMLIQMYFTLKKDGNEDELTDICDCGIDHSKEGKSWKEWISYPIFIFPILTAFFLPIATLDSNIVAAKGFNFEVYNDKDPYGFHQFLEPDTSIFYGQDGYEEIMEEALGKYSNKDRVILNDQDFLYGMETIYKNPGYFTGKTIGFKGFTYVDKETGSVFLFRFGLIHCVADSGVFGMLLELPEDTTFHNDEWIEVEGTMDSMYYQPFKKTIPILKVEKFKKIAEPEEPYVYRSY</sequence>
<evidence type="ECO:0000313" key="5">
    <source>
        <dbReference type="Proteomes" id="UP000316626"/>
    </source>
</evidence>
<dbReference type="Pfam" id="PF09323">
    <property type="entry name" value="DUF1980"/>
    <property type="match status" value="1"/>
</dbReference>
<keyword evidence="1" id="KW-1133">Transmembrane helix</keyword>
<dbReference type="Proteomes" id="UP000316626">
    <property type="component" value="Unassembled WGS sequence"/>
</dbReference>
<dbReference type="InterPro" id="IPR052955">
    <property type="entry name" value="UPF0703_membrane_permease"/>
</dbReference>
<accession>A0A544TMM1</accession>
<evidence type="ECO:0000313" key="4">
    <source>
        <dbReference type="EMBL" id="TQR18696.1"/>
    </source>
</evidence>
<evidence type="ECO:0000259" key="2">
    <source>
        <dbReference type="Pfam" id="PF09323"/>
    </source>
</evidence>
<reference evidence="4 5" key="1">
    <citation type="submission" date="2019-06" db="EMBL/GenBank/DDBJ databases">
        <title>Psychrobacillus vulpis sp. nov., a new species isolated from feces of a red fox that inhabits in The Tablas de Daimiel Natural Park, Albacete, Spain.</title>
        <authorList>
            <person name="Rodriguez M."/>
            <person name="Reina J.C."/>
            <person name="Bejar V."/>
            <person name="Llamas I."/>
        </authorList>
    </citation>
    <scope>NUCLEOTIDE SEQUENCE [LARGE SCALE GENOMIC DNA]</scope>
    <source>
        <strain evidence="4 5">Z8</strain>
    </source>
</reference>
<feature type="domain" description="DUF1980" evidence="2">
    <location>
        <begin position="2"/>
        <end position="115"/>
    </location>
</feature>
<name>A0A544TMM1_9BACI</name>
<dbReference type="NCBIfam" id="TIGR03943">
    <property type="entry name" value="TIGR03943 family putative permease subunit"/>
    <property type="match status" value="1"/>
</dbReference>
<protein>
    <submittedName>
        <fullName evidence="4">TIGR03943 family protein</fullName>
    </submittedName>
</protein>
<dbReference type="InterPro" id="IPR015402">
    <property type="entry name" value="DUF1980"/>
</dbReference>
<evidence type="ECO:0000259" key="3">
    <source>
        <dbReference type="Pfam" id="PF21537"/>
    </source>
</evidence>
<dbReference type="InterPro" id="IPR048493">
    <property type="entry name" value="DUF1980_N"/>
</dbReference>
<gene>
    <name evidence="4" type="ORF">FG384_15735</name>
</gene>
<dbReference type="EMBL" id="VDGI01000019">
    <property type="protein sequence ID" value="TQR18696.1"/>
    <property type="molecule type" value="Genomic_DNA"/>
</dbReference>
<dbReference type="InterPro" id="IPR048447">
    <property type="entry name" value="DUF1980_C"/>
</dbReference>
<keyword evidence="1" id="KW-0812">Transmembrane</keyword>
<dbReference type="RefSeq" id="WP_142643639.1">
    <property type="nucleotide sequence ID" value="NZ_VDGI01000019.1"/>
</dbReference>
<evidence type="ECO:0000256" key="1">
    <source>
        <dbReference type="SAM" id="Phobius"/>
    </source>
</evidence>
<dbReference type="AlphaFoldDB" id="A0A544TMM1"/>
<feature type="transmembrane region" description="Helical" evidence="1">
    <location>
        <begin position="83"/>
        <end position="102"/>
    </location>
</feature>
<organism evidence="4 5">
    <name type="scientific">Psychrobacillus vulpis</name>
    <dbReference type="NCBI Taxonomy" id="2325572"/>
    <lineage>
        <taxon>Bacteria</taxon>
        <taxon>Bacillati</taxon>
        <taxon>Bacillota</taxon>
        <taxon>Bacilli</taxon>
        <taxon>Bacillales</taxon>
        <taxon>Bacillaceae</taxon>
        <taxon>Psychrobacillus</taxon>
    </lineage>
</organism>
<proteinExistence type="predicted"/>
<dbReference type="PANTHER" id="PTHR40047:SF1">
    <property type="entry name" value="UPF0703 PROTEIN YCGQ"/>
    <property type="match status" value="1"/>
</dbReference>